<dbReference type="EMBL" id="CP062175">
    <property type="protein sequence ID" value="WXK37993.1"/>
    <property type="molecule type" value="Genomic_DNA"/>
</dbReference>
<keyword evidence="2" id="KW-0964">Secreted</keyword>
<dbReference type="Pfam" id="PF03534">
    <property type="entry name" value="SpvB"/>
    <property type="match status" value="1"/>
</dbReference>
<evidence type="ECO:0000256" key="4">
    <source>
        <dbReference type="SAM" id="MobiDB-lite"/>
    </source>
</evidence>
<dbReference type="PRINTS" id="PR01341">
    <property type="entry name" value="SALSPVBPROT"/>
</dbReference>
<evidence type="ECO:0000259" key="6">
    <source>
        <dbReference type="Pfam" id="PF12256"/>
    </source>
</evidence>
<dbReference type="PANTHER" id="PTHR32305">
    <property type="match status" value="1"/>
</dbReference>
<dbReference type="NCBIfam" id="TIGR03696">
    <property type="entry name" value="Rhs_assc_core"/>
    <property type="match status" value="1"/>
</dbReference>
<dbReference type="Pfam" id="PF18807">
    <property type="entry name" value="TTc_toxin_rep"/>
    <property type="match status" value="1"/>
</dbReference>
<dbReference type="InterPro" id="IPR022385">
    <property type="entry name" value="Rhs_assc_core"/>
</dbReference>
<organism evidence="7 8">
    <name type="scientific">Mycetohabitans rhizoxinica</name>
    <dbReference type="NCBI Taxonomy" id="412963"/>
    <lineage>
        <taxon>Bacteria</taxon>
        <taxon>Pseudomonadati</taxon>
        <taxon>Pseudomonadota</taxon>
        <taxon>Betaproteobacteria</taxon>
        <taxon>Burkholderiales</taxon>
        <taxon>Burkholderiaceae</taxon>
        <taxon>Mycetohabitans</taxon>
    </lineage>
</organism>
<keyword evidence="7" id="KW-0614">Plasmid</keyword>
<accession>A0ABZ2PV13</accession>
<dbReference type="SUPFAM" id="SSF69318">
    <property type="entry name" value="Integrin alpha N-terminal domain"/>
    <property type="match status" value="1"/>
</dbReference>
<comment type="subcellular location">
    <subcellularLocation>
        <location evidence="1">Secreted</location>
    </subcellularLocation>
</comment>
<evidence type="ECO:0000259" key="5">
    <source>
        <dbReference type="Pfam" id="PF12255"/>
    </source>
</evidence>
<dbReference type="InterPro" id="IPR028994">
    <property type="entry name" value="Integrin_alpha_N"/>
</dbReference>
<dbReference type="Gene3D" id="2.180.10.10">
    <property type="entry name" value="RHS repeat-associated core"/>
    <property type="match status" value="1"/>
</dbReference>
<dbReference type="Pfam" id="PF12255">
    <property type="entry name" value="TcdB_toxin_midC"/>
    <property type="match status" value="1"/>
</dbReference>
<dbReference type="Pfam" id="PF12256">
    <property type="entry name" value="TcdB_toxin_midN"/>
    <property type="match status" value="1"/>
</dbReference>
<dbReference type="InterPro" id="IPR003284">
    <property type="entry name" value="Sal_SpvB"/>
</dbReference>
<feature type="domain" description="Insecticide toxin TcdB middle/N-terminal" evidence="6">
    <location>
        <begin position="644"/>
        <end position="816"/>
    </location>
</feature>
<proteinExistence type="predicted"/>
<dbReference type="InterPro" id="IPR022044">
    <property type="entry name" value="TcdB_toxin_mid/C"/>
</dbReference>
<dbReference type="Proteomes" id="UP001493153">
    <property type="component" value="Plasmid megaplasmid"/>
</dbReference>
<protein>
    <submittedName>
        <fullName evidence="7">Insecticidal toxin complex protein TcaC</fullName>
    </submittedName>
</protein>
<evidence type="ECO:0000256" key="1">
    <source>
        <dbReference type="ARBA" id="ARBA00004613"/>
    </source>
</evidence>
<keyword evidence="8" id="KW-1185">Reference proteome</keyword>
<feature type="region of interest" description="Disordered" evidence="4">
    <location>
        <begin position="1935"/>
        <end position="1965"/>
    </location>
</feature>
<dbReference type="PANTHER" id="PTHR32305:SF15">
    <property type="entry name" value="PROTEIN RHSA-RELATED"/>
    <property type="match status" value="1"/>
</dbReference>
<feature type="domain" description="Insecticide toxin TcdB middle/C-terminal" evidence="5">
    <location>
        <begin position="862"/>
        <end position="995"/>
    </location>
</feature>
<dbReference type="InterPro" id="IPR022045">
    <property type="entry name" value="TcdB_toxin_mid/N"/>
</dbReference>
<gene>
    <name evidence="7" type="ORF">IHE29_01200</name>
</gene>
<reference evidence="7 8" key="1">
    <citation type="submission" date="2020-09" db="EMBL/GenBank/DDBJ databases">
        <title>Genome sequences of Mycetohabitans spp.</title>
        <authorList>
            <person name="Carter M.E."/>
            <person name="Carpenter S.C.D."/>
            <person name="Bogdanove A.J."/>
        </authorList>
    </citation>
    <scope>NUCLEOTIDE SEQUENCE [LARGE SCALE GENOMIC DNA]</scope>
    <source>
        <strain evidence="7 8">B12</strain>
        <plasmid evidence="7 8">megaplasmid</plasmid>
    </source>
</reference>
<keyword evidence="3" id="KW-0843">Virulence</keyword>
<feature type="compositionally biased region" description="Basic and acidic residues" evidence="4">
    <location>
        <begin position="1942"/>
        <end position="1965"/>
    </location>
</feature>
<dbReference type="InterPro" id="IPR050708">
    <property type="entry name" value="T6SS_VgrG/RHS"/>
</dbReference>
<evidence type="ECO:0000256" key="3">
    <source>
        <dbReference type="ARBA" id="ARBA00023026"/>
    </source>
</evidence>
<dbReference type="InterPro" id="IPR041508">
    <property type="entry name" value="TcC-like_repeat"/>
</dbReference>
<evidence type="ECO:0000313" key="7">
    <source>
        <dbReference type="EMBL" id="WXK37993.1"/>
    </source>
</evidence>
<name>A0ABZ2PV13_9BURK</name>
<evidence type="ECO:0000313" key="8">
    <source>
        <dbReference type="Proteomes" id="UP001493153"/>
    </source>
</evidence>
<sequence>MMDRTIRAESNTPRVIELPSLSLPKGGGAIQGLSETLSVGGVSGAASLTLTLPTTDAGGITPALALAYSSGAGNGAFGLGVALSMPSISRRTAKGVPRYTDTDEFVDAGGEVLVRVGETADQTLNDRVFHVTPYAPRVASSFDRLDYWQAQDDASCAFWRVQAADGTQHLFGYTQVARLADPATPEHIARWCLEESVTPHGEHVYYAYQGEDNSGIDTSVPVEQPRERRAQRYLKRVCYGNRQACADLYLMSGTPVPTNWYFELVFDYGEHAADANAIPTYAPQRAWCARLDPFSDYAAGFEVRTHRLCRQVLMFHRFEALGPDPVLVRRLYLEYDEQPVLSRLRAAWMTGYGPDPASGEPAAVSLPPVELDFGTFVLGQGQFESFAPLAGLNDGMVYQLVDLYGEGVPGVLYRDGTSYWYRAPVRAENGEDAIAYEAWQALPQLPVGGLGPNTRQSLMDLTGNGQLDWVIAQPGLAGFFALGPDKHWQAFVPFSAFPTEFLHPDAQLVNLVGAGLPDLALIGPKSVRLYANRREAGFDRPEEVPYTPPGRLPGNNGAHTELVAFSDVLGSGQPHLVRVRHDTLVCWPNLGRARLGAPITLATLPFEAHTFHPARVRLADLDGSGAADLIYLDSTSFQVFFNHGGNGLAEPVVFAWPDGVHYDDTCQVSFADIHGTGCAALVLTVPHPTPRHWVCDFVAGKKPYLLERVNNNRGLDTQLTYRSSAQAWLDEKQATPDAVSHLPFPVQVISQVTHTDEITGNTLTQTYQYRHGFYDGYEREFAGFGSLEQWDTERNASNADDDTLTAPVLTKTWFRVGAEQDDAPHADYYAGDEKAPALGPTRWTDDQHQPIAQPDAELLRAMRRALRGRVMREEVYGVDDTPAAAHPYTVTEYRYQVRVVHDVPDARVLLPMQLEQWSAQYERMPDDPMMTHQVLLQADQYGYPTDTATVHYPRRTNPAPSDECQDTQQQQLRVTRTQQRWIHLNQPNAPWRLGLPCEAKAQALQPLASAGEWLGYEQLTDGRLDTAPGELIHWQRQNYADAHDSVLPFGQASVEGLLACTWQAEMTLEMLQQACDGLPPPGALEPWVEQARYRVEEGYYWIESPRAHYLGASHFYRLSHQRDAFGAETHIEYDGSGLCVTRVTDALGYIMQADHDYRRLQPTCVVDVNENRHEAAYDPLGRVRVTSFYGTQGDSKVGFAPVNEYRSAVTTLDAALADPAGAIQHAASVWYDALSSWMGRLEPSTLNESEQAMLCRHGLLTADGQIRARWRWLTAAPPGLSLERWAHIQVQLEQAPRTPMHTVRFTSDGYPDNAHQQIRCTVAFTDGLGRALQTKQRVAAGPAWTSDAHGNLVLEAGQPVSQDTPTRWAVSGLVEYNNKGLAVRVYQPYFIDTPRYVNDASLRQCAPHDTLYYDPLGRNTRVQTAAGYQRRSRFEVWFDTHEDENDTGDDPLYRGTPTVEVRDNRGLTVRQIRYNRVPDDPERQVLVTRHAFDASGALVSSADPRHVGPDTVNFHYQRTLSGQLLRTDSVDAGAQLQLRDARGLITWMASGNGHGQHWTYDLLGRPIARFEQPAGVTQACRERLIYGAPDSDARRNDRGQLVRHADPAGINEIGGYSLSGEPLSETRGFLATLDAPDWPEDEAAQRALLESERYISRWTYNALGETVTHTDAGGHCRRYELNIAGQLQTVWLRLAGQNERCVASDFIYNAASQPLQVRAGNGVVRTYVYEVSTQRLSCLSAQRERDATVLQNLIYTYDPVGNITRIEDAAQPVHYTRNQRVEAASDYRYDALYQLVQATGRESAQASQQSAALPLWQSLDATQRVNYTRQYTYDASGNLCQMQHTGAQHYTLRMVVAAGSNRAVPEAWDAAPEQVDRYFDANGNLTQLQPGQPVDWNTCDQLSRVVQIERGDNESDDERYAYSSAGQRARKVRRWRAGSQQHSDDVRYLPGLERREHRQADVDDPTRSNVTEALQVVVVDAGGIALRVMHWEAGKPEQINNDQARYSLNNQLGSSTLELDDTGQLLTYEEYYPYGGTAVWAAKSELEAKYKYARYSGKERDATGLYYYGYRYYMPWLGRWLNPDPARIVDGLNLYQMVKNSPILRYDDNGLMWKTAITGVTGVAGVVYEAYKHRQKLPAHSETEIKAHEASKKTYGDQKADEIINKIGERKDKFDISIKIEETIIGRVKAVGHVAQGKVPGVEALKTGVDTVATVGEFATTGDVKQVNKSALTKAAATDAYNNLGLSIEAIKKASKGAAVATTMSSEKNEELVTAANQFKEEVKDEVITGVATGMSVGAVLDGAAAVVPHPAAKIALKGASVLWRVGGAVNMAEKVAEASEKHKEAISSEFGHEAFSQMKNINSIKRGEILEKYKIMTGGKS</sequence>
<geneLocation type="plasmid" evidence="7 8">
    <name>megaplasmid</name>
</geneLocation>
<evidence type="ECO:0000256" key="2">
    <source>
        <dbReference type="ARBA" id="ARBA00022525"/>
    </source>
</evidence>